<gene>
    <name evidence="3" type="ORF">IAA67_03325</name>
</gene>
<comment type="caution">
    <text evidence="3">The sequence shown here is derived from an EMBL/GenBank/DDBJ whole genome shotgun (WGS) entry which is preliminary data.</text>
</comment>
<dbReference type="SMART" id="SM00966">
    <property type="entry name" value="SpoVT_AbrB"/>
    <property type="match status" value="1"/>
</dbReference>
<reference evidence="3" key="2">
    <citation type="journal article" date="2021" name="PeerJ">
        <title>Extensive microbial diversity within the chicken gut microbiome revealed by metagenomics and culture.</title>
        <authorList>
            <person name="Gilroy R."/>
            <person name="Ravi A."/>
            <person name="Getino M."/>
            <person name="Pursley I."/>
            <person name="Horton D.L."/>
            <person name="Alikhan N.F."/>
            <person name="Baker D."/>
            <person name="Gharbi K."/>
            <person name="Hall N."/>
            <person name="Watson M."/>
            <person name="Adriaenssens E.M."/>
            <person name="Foster-Nyarko E."/>
            <person name="Jarju S."/>
            <person name="Secka A."/>
            <person name="Antonio M."/>
            <person name="Oren A."/>
            <person name="Chaudhuri R.R."/>
            <person name="La Ragione R."/>
            <person name="Hildebrand F."/>
            <person name="Pallen M.J."/>
        </authorList>
    </citation>
    <scope>NUCLEOTIDE SEQUENCE</scope>
    <source>
        <strain evidence="3">ChiSjej2B20-13462</strain>
    </source>
</reference>
<dbReference type="Gene3D" id="2.10.260.10">
    <property type="match status" value="1"/>
</dbReference>
<accession>A0A9D0Z526</accession>
<dbReference type="NCBIfam" id="TIGR01439">
    <property type="entry name" value="lp_hng_hel_AbrB"/>
    <property type="match status" value="1"/>
</dbReference>
<evidence type="ECO:0000313" key="3">
    <source>
        <dbReference type="EMBL" id="HIQ69347.1"/>
    </source>
</evidence>
<dbReference type="PANTHER" id="PTHR36432:SF4">
    <property type="entry name" value="TRANSITION STATE REGULATOR ABH-RELATED"/>
    <property type="match status" value="1"/>
</dbReference>
<protein>
    <submittedName>
        <fullName evidence="3">AbrB/MazE/SpoVT family DNA-binding domain-containing protein</fullName>
    </submittedName>
</protein>
<keyword evidence="1 3" id="KW-0238">DNA-binding</keyword>
<organism evidence="3 4">
    <name type="scientific">Candidatus Avoscillospira stercorigallinarum</name>
    <dbReference type="NCBI Taxonomy" id="2840708"/>
    <lineage>
        <taxon>Bacteria</taxon>
        <taxon>Bacillati</taxon>
        <taxon>Bacillota</taxon>
        <taxon>Clostridia</taxon>
        <taxon>Eubacteriales</taxon>
        <taxon>Oscillospiraceae</taxon>
        <taxon>Oscillospiraceae incertae sedis</taxon>
        <taxon>Candidatus Avoscillospira</taxon>
    </lineage>
</organism>
<evidence type="ECO:0000256" key="1">
    <source>
        <dbReference type="PROSITE-ProRule" id="PRU01076"/>
    </source>
</evidence>
<reference evidence="3" key="1">
    <citation type="submission" date="2020-10" db="EMBL/GenBank/DDBJ databases">
        <authorList>
            <person name="Gilroy R."/>
        </authorList>
    </citation>
    <scope>NUCLEOTIDE SEQUENCE</scope>
    <source>
        <strain evidence="3">ChiSjej2B20-13462</strain>
    </source>
</reference>
<dbReference type="InterPro" id="IPR007159">
    <property type="entry name" value="SpoVT-AbrB_dom"/>
</dbReference>
<dbReference type="SUPFAM" id="SSF89447">
    <property type="entry name" value="AbrB/MazE/MraZ-like"/>
    <property type="match status" value="1"/>
</dbReference>
<dbReference type="AlphaFoldDB" id="A0A9D0Z526"/>
<evidence type="ECO:0000259" key="2">
    <source>
        <dbReference type="PROSITE" id="PS51740"/>
    </source>
</evidence>
<dbReference type="InterPro" id="IPR037914">
    <property type="entry name" value="SpoVT-AbrB_sf"/>
</dbReference>
<evidence type="ECO:0000313" key="4">
    <source>
        <dbReference type="Proteomes" id="UP000886874"/>
    </source>
</evidence>
<proteinExistence type="predicted"/>
<name>A0A9D0Z526_9FIRM</name>
<dbReference type="PANTHER" id="PTHR36432">
    <property type="match status" value="1"/>
</dbReference>
<dbReference type="InterPro" id="IPR052731">
    <property type="entry name" value="B_subtilis_Trans_State_Reg"/>
</dbReference>
<dbReference type="Proteomes" id="UP000886874">
    <property type="component" value="Unassembled WGS sequence"/>
</dbReference>
<dbReference type="Pfam" id="PF04014">
    <property type="entry name" value="MazE_antitoxin"/>
    <property type="match status" value="1"/>
</dbReference>
<dbReference type="GO" id="GO:0003677">
    <property type="term" value="F:DNA binding"/>
    <property type="evidence" value="ECO:0007669"/>
    <property type="project" value="UniProtKB-UniRule"/>
</dbReference>
<dbReference type="PROSITE" id="PS51740">
    <property type="entry name" value="SPOVT_ABRB"/>
    <property type="match status" value="1"/>
</dbReference>
<feature type="domain" description="SpoVT-AbrB" evidence="2">
    <location>
        <begin position="11"/>
        <end position="56"/>
    </location>
</feature>
<sequence>MSSDGATRPTGISRPVDELGRIVLPVELRRSLDIKEGDRMSIYTAGNSIVLEKATPRCAVCGIEKYELHQLGNCHICTVCAKRIAVMTEGVWT</sequence>
<dbReference type="EMBL" id="DVFN01000051">
    <property type="protein sequence ID" value="HIQ69347.1"/>
    <property type="molecule type" value="Genomic_DNA"/>
</dbReference>